<protein>
    <submittedName>
        <fullName evidence="1">Uncharacterized protein</fullName>
    </submittedName>
</protein>
<name>N8X7F5_ACIBZ</name>
<evidence type="ECO:0000313" key="2">
    <source>
        <dbReference type="Proteomes" id="UP000013270"/>
    </source>
</evidence>
<accession>N8X7F5</accession>
<proteinExistence type="predicted"/>
<dbReference type="HOGENOM" id="CLU_074028_0_0_6"/>
<gene>
    <name evidence="1" type="ORF">F963_03646</name>
</gene>
<evidence type="ECO:0000313" key="1">
    <source>
        <dbReference type="EMBL" id="ENV20362.1"/>
    </source>
</evidence>
<dbReference type="EMBL" id="APPK01000049">
    <property type="protein sequence ID" value="ENV20362.1"/>
    <property type="molecule type" value="Genomic_DNA"/>
</dbReference>
<dbReference type="RefSeq" id="WP_004824671.1">
    <property type="nucleotide sequence ID" value="NZ_KB849459.1"/>
</dbReference>
<dbReference type="PATRIC" id="fig|1217651.3.peg.3593"/>
<dbReference type="Proteomes" id="UP000013270">
    <property type="component" value="Unassembled WGS sequence"/>
</dbReference>
<dbReference type="AlphaFoldDB" id="N8X7F5"/>
<comment type="caution">
    <text evidence="1">The sequence shown here is derived from an EMBL/GenBank/DDBJ whole genome shotgun (WGS) entry which is preliminary data.</text>
</comment>
<sequence>MVNHLNLNNDKGFGFLLIKSIKNGSITERNGNVQVFDAKGNIALVNIRTQQVWVDALRKIQGTDVSLNFTYATMQMAQSVSSNQGIELKSWLWNLLWYSNDINTTIHKGDYYQLIDWPQPNHQNERQMIFKIAACFEQGASIAQVVQKTGYSKDQIYKFVSIGLLSNMLQNIPEEEAKLIVEEKQSAGVLRGFFGKLRKKLGL</sequence>
<reference evidence="1 2" key="1">
    <citation type="submission" date="2013-02" db="EMBL/GenBank/DDBJ databases">
        <title>The Genome Sequence of Acinetobacter bereziniae NIPH 3.</title>
        <authorList>
            <consortium name="The Broad Institute Genome Sequencing Platform"/>
            <consortium name="The Broad Institute Genome Sequencing Center for Infectious Disease"/>
            <person name="Cerqueira G."/>
            <person name="Feldgarden M."/>
            <person name="Courvalin P."/>
            <person name="Perichon B."/>
            <person name="Grillot-Courvalin C."/>
            <person name="Clermont D."/>
            <person name="Rocha E."/>
            <person name="Yoon E.-J."/>
            <person name="Nemec A."/>
            <person name="Walker B."/>
            <person name="Young S.K."/>
            <person name="Zeng Q."/>
            <person name="Gargeya S."/>
            <person name="Fitzgerald M."/>
            <person name="Haas B."/>
            <person name="Abouelleil A."/>
            <person name="Alvarado L."/>
            <person name="Arachchi H.M."/>
            <person name="Berlin A.M."/>
            <person name="Chapman S.B."/>
            <person name="Dewar J."/>
            <person name="Goldberg J."/>
            <person name="Griggs A."/>
            <person name="Gujja S."/>
            <person name="Hansen M."/>
            <person name="Howarth C."/>
            <person name="Imamovic A."/>
            <person name="Larimer J."/>
            <person name="McCowan C."/>
            <person name="Murphy C."/>
            <person name="Neiman D."/>
            <person name="Pearson M."/>
            <person name="Priest M."/>
            <person name="Roberts A."/>
            <person name="Saif S."/>
            <person name="Shea T."/>
            <person name="Sisk P."/>
            <person name="Sykes S."/>
            <person name="Wortman J."/>
            <person name="Nusbaum C."/>
            <person name="Birren B."/>
        </authorList>
    </citation>
    <scope>NUCLEOTIDE SEQUENCE [LARGE SCALE GENOMIC DNA]</scope>
    <source>
        <strain evidence="1 2">NIPH 3</strain>
    </source>
</reference>
<organism evidence="1 2">
    <name type="scientific">Acinetobacter bereziniae NIPH 3</name>
    <dbReference type="NCBI Taxonomy" id="1217651"/>
    <lineage>
        <taxon>Bacteria</taxon>
        <taxon>Pseudomonadati</taxon>
        <taxon>Pseudomonadota</taxon>
        <taxon>Gammaproteobacteria</taxon>
        <taxon>Moraxellales</taxon>
        <taxon>Moraxellaceae</taxon>
        <taxon>Acinetobacter</taxon>
    </lineage>
</organism>